<dbReference type="EMBL" id="LR797247">
    <property type="protein sequence ID" value="CAB4195673.1"/>
    <property type="molecule type" value="Genomic_DNA"/>
</dbReference>
<organism evidence="2">
    <name type="scientific">uncultured Caudovirales phage</name>
    <dbReference type="NCBI Taxonomy" id="2100421"/>
    <lineage>
        <taxon>Viruses</taxon>
        <taxon>Duplodnaviria</taxon>
        <taxon>Heunggongvirae</taxon>
        <taxon>Uroviricota</taxon>
        <taxon>Caudoviricetes</taxon>
        <taxon>Peduoviridae</taxon>
        <taxon>Maltschvirus</taxon>
        <taxon>Maltschvirus maltsch</taxon>
    </lineage>
</organism>
<proteinExistence type="predicted"/>
<protein>
    <submittedName>
        <fullName evidence="2">Uncharacterized protein</fullName>
    </submittedName>
</protein>
<sequence>MELEYLIGHFMQPLKTPRQMMFEQAGVLPQFKTGGKSKPAAKSPRATQKPKKAKK</sequence>
<dbReference type="EMBL" id="LR797504">
    <property type="protein sequence ID" value="CAB4221631.1"/>
    <property type="molecule type" value="Genomic_DNA"/>
</dbReference>
<evidence type="ECO:0000313" key="2">
    <source>
        <dbReference type="EMBL" id="CAB4195673.1"/>
    </source>
</evidence>
<name>A0A6J5REI6_9CAUD</name>
<accession>A0A6J5REI6</accession>
<reference evidence="2" key="1">
    <citation type="submission" date="2020-05" db="EMBL/GenBank/DDBJ databases">
        <authorList>
            <person name="Chiriac C."/>
            <person name="Salcher M."/>
            <person name="Ghai R."/>
            <person name="Kavagutti S V."/>
        </authorList>
    </citation>
    <scope>NUCLEOTIDE SEQUENCE</scope>
</reference>
<evidence type="ECO:0000313" key="3">
    <source>
        <dbReference type="EMBL" id="CAB4205574.1"/>
    </source>
</evidence>
<evidence type="ECO:0000313" key="4">
    <source>
        <dbReference type="EMBL" id="CAB4221631.1"/>
    </source>
</evidence>
<gene>
    <name evidence="2" type="ORF">UFOVP1286_35</name>
    <name evidence="3" type="ORF">UFOVP1407_65</name>
    <name evidence="4" type="ORF">UFOVP1640_32</name>
</gene>
<dbReference type="EMBL" id="LR797360">
    <property type="protein sequence ID" value="CAB4205574.1"/>
    <property type="molecule type" value="Genomic_DNA"/>
</dbReference>
<feature type="region of interest" description="Disordered" evidence="1">
    <location>
        <begin position="27"/>
        <end position="55"/>
    </location>
</feature>
<evidence type="ECO:0000256" key="1">
    <source>
        <dbReference type="SAM" id="MobiDB-lite"/>
    </source>
</evidence>